<dbReference type="GO" id="GO:0000428">
    <property type="term" value="C:DNA-directed RNA polymerase complex"/>
    <property type="evidence" value="ECO:0007669"/>
    <property type="project" value="UniProtKB-KW"/>
</dbReference>
<keyword evidence="9" id="KW-0460">Magnesium</keyword>
<evidence type="ECO:0000256" key="9">
    <source>
        <dbReference type="ARBA" id="ARBA00022842"/>
    </source>
</evidence>
<dbReference type="Proteomes" id="UP000823918">
    <property type="component" value="Unassembled WGS sequence"/>
</dbReference>
<keyword evidence="7 12" id="KW-0863">Zinc-finger</keyword>
<evidence type="ECO:0000256" key="4">
    <source>
        <dbReference type="ARBA" id="ARBA00022695"/>
    </source>
</evidence>
<comment type="domain">
    <text evidence="12">Contains an N-terminal zinc-binding domain, a central core domain that contains the primase activity, and a C-terminal DnaB-binding domain.</text>
</comment>
<reference evidence="16" key="1">
    <citation type="journal article" date="2021" name="PeerJ">
        <title>Extensive microbial diversity within the chicken gut microbiome revealed by metagenomics and culture.</title>
        <authorList>
            <person name="Gilroy R."/>
            <person name="Ravi A."/>
            <person name="Getino M."/>
            <person name="Pursley I."/>
            <person name="Horton D.L."/>
            <person name="Alikhan N.F."/>
            <person name="Baker D."/>
            <person name="Gharbi K."/>
            <person name="Hall N."/>
            <person name="Watson M."/>
            <person name="Adriaenssens E.M."/>
            <person name="Foster-Nyarko E."/>
            <person name="Jarju S."/>
            <person name="Secka A."/>
            <person name="Antonio M."/>
            <person name="Oren A."/>
            <person name="Chaudhuri R.R."/>
            <person name="La Ragione R."/>
            <person name="Hildebrand F."/>
            <person name="Pallen M.J."/>
        </authorList>
    </citation>
    <scope>NUCLEOTIDE SEQUENCE</scope>
    <source>
        <strain evidence="16">5933</strain>
    </source>
</reference>
<dbReference type="GO" id="GO:0005737">
    <property type="term" value="C:cytoplasm"/>
    <property type="evidence" value="ECO:0007669"/>
    <property type="project" value="TreeGrafter"/>
</dbReference>
<keyword evidence="11 12" id="KW-0804">Transcription</keyword>
<keyword evidence="8 12" id="KW-0862">Zinc</keyword>
<dbReference type="InterPro" id="IPR013264">
    <property type="entry name" value="DNAG_N"/>
</dbReference>
<keyword evidence="2 12" id="KW-0639">Primosome</keyword>
<dbReference type="InterPro" id="IPR006295">
    <property type="entry name" value="DNA_primase_DnaG"/>
</dbReference>
<dbReference type="InterPro" id="IPR006171">
    <property type="entry name" value="TOPRIM_dom"/>
</dbReference>
<dbReference type="GO" id="GO:1990077">
    <property type="term" value="C:primosome complex"/>
    <property type="evidence" value="ECO:0007669"/>
    <property type="project" value="UniProtKB-KW"/>
</dbReference>
<feature type="domain" description="Toprim" evidence="15">
    <location>
        <begin position="250"/>
        <end position="331"/>
    </location>
</feature>
<dbReference type="GO" id="GO:0005524">
    <property type="term" value="F:ATP binding"/>
    <property type="evidence" value="ECO:0007669"/>
    <property type="project" value="InterPro"/>
</dbReference>
<dbReference type="SUPFAM" id="SSF48024">
    <property type="entry name" value="N-terminal domain of DnaB helicase"/>
    <property type="match status" value="1"/>
</dbReference>
<dbReference type="EMBL" id="DWWA01000016">
    <property type="protein sequence ID" value="HJC71673.1"/>
    <property type="molecule type" value="Genomic_DNA"/>
</dbReference>
<evidence type="ECO:0000256" key="14">
    <source>
        <dbReference type="PIRSR" id="PIRSR002811-1"/>
    </source>
</evidence>
<gene>
    <name evidence="12 16" type="primary">dnaG</name>
    <name evidence="16" type="ORF">H9698_02625</name>
</gene>
<dbReference type="FunFam" id="3.90.580.10:FF:000001">
    <property type="entry name" value="DNA primase"/>
    <property type="match status" value="1"/>
</dbReference>
<evidence type="ECO:0000256" key="12">
    <source>
        <dbReference type="HAMAP-Rule" id="MF_00974"/>
    </source>
</evidence>
<accession>A0A9D2Q2E9</accession>
<dbReference type="Gene3D" id="1.10.860.10">
    <property type="entry name" value="DNAb Helicase, Chain A"/>
    <property type="match status" value="1"/>
</dbReference>
<keyword evidence="10 12" id="KW-0238">DNA-binding</keyword>
<reference evidence="16" key="2">
    <citation type="submission" date="2021-04" db="EMBL/GenBank/DDBJ databases">
        <authorList>
            <person name="Gilroy R."/>
        </authorList>
    </citation>
    <scope>NUCLEOTIDE SEQUENCE</scope>
    <source>
        <strain evidence="16">5933</strain>
    </source>
</reference>
<evidence type="ECO:0000256" key="8">
    <source>
        <dbReference type="ARBA" id="ARBA00022833"/>
    </source>
</evidence>
<dbReference type="InterPro" id="IPR036977">
    <property type="entry name" value="DNA_primase_Znf_CHC2"/>
</dbReference>
<dbReference type="InterPro" id="IPR016136">
    <property type="entry name" value="DNA_helicase_N/primase_C"/>
</dbReference>
<keyword evidence="1 12" id="KW-0240">DNA-directed RNA polymerase</keyword>
<feature type="zinc finger region" description="CHC2-type" evidence="12 14">
    <location>
        <begin position="37"/>
        <end position="61"/>
    </location>
</feature>
<dbReference type="EC" id="2.7.7.101" evidence="12"/>
<dbReference type="GO" id="GO:0003678">
    <property type="term" value="F:DNA helicase activity"/>
    <property type="evidence" value="ECO:0007669"/>
    <property type="project" value="InterPro"/>
</dbReference>
<comment type="catalytic activity">
    <reaction evidence="12">
        <text>ssDNA + n NTP = ssDNA/pppN(pN)n-1 hybrid + (n-1) diphosphate.</text>
        <dbReference type="EC" id="2.7.7.101"/>
    </reaction>
</comment>
<comment type="cofactor">
    <cofactor evidence="12 13 14">
        <name>Zn(2+)</name>
        <dbReference type="ChEBI" id="CHEBI:29105"/>
    </cofactor>
    <text evidence="12 13 14">Binds 1 zinc ion per monomer.</text>
</comment>
<evidence type="ECO:0000256" key="7">
    <source>
        <dbReference type="ARBA" id="ARBA00022771"/>
    </source>
</evidence>
<comment type="function">
    <text evidence="12 13">RNA polymerase that catalyzes the synthesis of short RNA molecules used as primers for DNA polymerase during DNA replication.</text>
</comment>
<dbReference type="SMART" id="SM00400">
    <property type="entry name" value="ZnF_CHCC"/>
    <property type="match status" value="1"/>
</dbReference>
<sequence>MIPQDYIYELLQRVDLVDVAQGYMQLRHRGRTYTGLCPFHNEKTPSFHIYPETQSFYCFGCGAGGDVISFVKKINNLDYPEAVKLLASRAGMPLPQESDEAGKKRSRLTGINKDAARFFFQCLNEESGLAARRYWMGERGLSAATVKRFGLGYAPDSFTAMLQHLKKLGYTEEEMLDSGLVKRSQKGGLYDVFRNRVMVPIFDVRGNVIAFGGRNMGDEKPKYINSPETMLYKKSRTIFGLNVAKRSKEHRWILCEGYMDVISLHQAGFDTAVAACGTALTPEQVKLLGEYAQEVVLCYDSDEAGQKATARAIQLFENSPVKLSVLKLPGAKDPDEFLKRYGRDRLEMLLNGTSNALEYELAKQKERFDITSDDGRVSYIRAAAQILAGRVTPVERDVYADRLHEETNVSKQAILAQIENTARALRKKEGKERQMRLRGEGVAADVRVPYGEDGSRVSGMEYAEQQLMAALLKNPQHLSLMEPILKEEHFVSKEMAQVYHAVLEQKRQGGFIELGTISQFLPADVVGKMARILARNAEVAILEEDVRMYLERLQSGLPQSKQAAGKTPEELAMYIEQMKSKK</sequence>
<protein>
    <recommendedName>
        <fullName evidence="12 13">DNA primase</fullName>
        <ecNumber evidence="12">2.7.7.101</ecNumber>
    </recommendedName>
</protein>
<dbReference type="InterPro" id="IPR050219">
    <property type="entry name" value="DnaG_primase"/>
</dbReference>
<evidence type="ECO:0000256" key="10">
    <source>
        <dbReference type="ARBA" id="ARBA00023125"/>
    </source>
</evidence>
<comment type="subunit">
    <text evidence="12">Monomer. Interacts with DnaB.</text>
</comment>
<dbReference type="InterPro" id="IPR037068">
    <property type="entry name" value="DNA_primase_core_N_sf"/>
</dbReference>
<dbReference type="AlphaFoldDB" id="A0A9D2Q2E9"/>
<organism evidence="16 17">
    <name type="scientific">Candidatus Ruthenibacterium merdavium</name>
    <dbReference type="NCBI Taxonomy" id="2838752"/>
    <lineage>
        <taxon>Bacteria</taxon>
        <taxon>Bacillati</taxon>
        <taxon>Bacillota</taxon>
        <taxon>Clostridia</taxon>
        <taxon>Eubacteriales</taxon>
        <taxon>Oscillospiraceae</taxon>
        <taxon>Ruthenibacterium</taxon>
    </lineage>
</organism>
<evidence type="ECO:0000256" key="13">
    <source>
        <dbReference type="PIRNR" id="PIRNR002811"/>
    </source>
</evidence>
<dbReference type="GO" id="GO:0003677">
    <property type="term" value="F:DNA binding"/>
    <property type="evidence" value="ECO:0007669"/>
    <property type="project" value="UniProtKB-KW"/>
</dbReference>
<dbReference type="InterPro" id="IPR030846">
    <property type="entry name" value="DnaG_bac"/>
</dbReference>
<dbReference type="InterPro" id="IPR034151">
    <property type="entry name" value="TOPRIM_DnaG_bac"/>
</dbReference>
<evidence type="ECO:0000256" key="2">
    <source>
        <dbReference type="ARBA" id="ARBA00022515"/>
    </source>
</evidence>
<evidence type="ECO:0000256" key="5">
    <source>
        <dbReference type="ARBA" id="ARBA00022705"/>
    </source>
</evidence>
<dbReference type="SUPFAM" id="SSF57783">
    <property type="entry name" value="Zinc beta-ribbon"/>
    <property type="match status" value="1"/>
</dbReference>
<dbReference type="InterPro" id="IPR007693">
    <property type="entry name" value="DNA_helicase_DnaB-like_N"/>
</dbReference>
<evidence type="ECO:0000313" key="16">
    <source>
        <dbReference type="EMBL" id="HJC71673.1"/>
    </source>
</evidence>
<dbReference type="FunFam" id="3.90.980.10:FF:000001">
    <property type="entry name" value="DNA primase"/>
    <property type="match status" value="1"/>
</dbReference>
<dbReference type="SMART" id="SM00493">
    <property type="entry name" value="TOPRIM"/>
    <property type="match status" value="1"/>
</dbReference>
<dbReference type="PANTHER" id="PTHR30313:SF2">
    <property type="entry name" value="DNA PRIMASE"/>
    <property type="match status" value="1"/>
</dbReference>
<comment type="caution">
    <text evidence="16">The sequence shown here is derived from an EMBL/GenBank/DDBJ whole genome shotgun (WGS) entry which is preliminary data.</text>
</comment>
<dbReference type="Gene3D" id="3.90.980.10">
    <property type="entry name" value="DNA primase, catalytic core, N-terminal domain"/>
    <property type="match status" value="1"/>
</dbReference>
<dbReference type="Pfam" id="PF08275">
    <property type="entry name" value="DNAG_N"/>
    <property type="match status" value="1"/>
</dbReference>
<dbReference type="Pfam" id="PF01807">
    <property type="entry name" value="Zn_ribbon_DnaG"/>
    <property type="match status" value="1"/>
</dbReference>
<keyword evidence="4 12" id="KW-0548">Nucleotidyltransferase</keyword>
<dbReference type="PIRSF" id="PIRSF002811">
    <property type="entry name" value="DnaG"/>
    <property type="match status" value="1"/>
</dbReference>
<dbReference type="GO" id="GO:0008270">
    <property type="term" value="F:zinc ion binding"/>
    <property type="evidence" value="ECO:0007669"/>
    <property type="project" value="UniProtKB-UniRule"/>
</dbReference>
<comment type="similarity">
    <text evidence="12 13">Belongs to the DnaG primase family.</text>
</comment>
<dbReference type="Gene3D" id="3.90.580.10">
    <property type="entry name" value="Zinc finger, CHC2-type domain"/>
    <property type="match status" value="1"/>
</dbReference>
<dbReference type="GO" id="GO:0003899">
    <property type="term" value="F:DNA-directed RNA polymerase activity"/>
    <property type="evidence" value="ECO:0007669"/>
    <property type="project" value="UniProtKB-UniRule"/>
</dbReference>
<dbReference type="Pfam" id="PF10410">
    <property type="entry name" value="DnaB_bind"/>
    <property type="match status" value="1"/>
</dbReference>
<evidence type="ECO:0000256" key="3">
    <source>
        <dbReference type="ARBA" id="ARBA00022679"/>
    </source>
</evidence>
<dbReference type="SUPFAM" id="SSF56731">
    <property type="entry name" value="DNA primase core"/>
    <property type="match status" value="1"/>
</dbReference>
<dbReference type="PROSITE" id="PS50880">
    <property type="entry name" value="TOPRIM"/>
    <property type="match status" value="1"/>
</dbReference>
<keyword evidence="6 12" id="KW-0479">Metal-binding</keyword>
<dbReference type="PANTHER" id="PTHR30313">
    <property type="entry name" value="DNA PRIMASE"/>
    <property type="match status" value="1"/>
</dbReference>
<evidence type="ECO:0000259" key="15">
    <source>
        <dbReference type="PROSITE" id="PS50880"/>
    </source>
</evidence>
<evidence type="ECO:0000256" key="6">
    <source>
        <dbReference type="ARBA" id="ARBA00022723"/>
    </source>
</evidence>
<name>A0A9D2Q2E9_9FIRM</name>
<dbReference type="InterPro" id="IPR019475">
    <property type="entry name" value="DNA_primase_DnaB-bd"/>
</dbReference>
<proteinExistence type="inferred from homology"/>
<evidence type="ECO:0000313" key="17">
    <source>
        <dbReference type="Proteomes" id="UP000823918"/>
    </source>
</evidence>
<keyword evidence="3 12" id="KW-0808">Transferase</keyword>
<dbReference type="Pfam" id="PF13155">
    <property type="entry name" value="Toprim_2"/>
    <property type="match status" value="1"/>
</dbReference>
<dbReference type="InterPro" id="IPR002694">
    <property type="entry name" value="Znf_CHC2"/>
</dbReference>
<evidence type="ECO:0000256" key="1">
    <source>
        <dbReference type="ARBA" id="ARBA00022478"/>
    </source>
</evidence>
<dbReference type="InterPro" id="IPR036185">
    <property type="entry name" value="DNA_heli_DnaB-like_N_sf"/>
</dbReference>
<dbReference type="CDD" id="cd03364">
    <property type="entry name" value="TOPRIM_DnaG_primases"/>
    <property type="match status" value="1"/>
</dbReference>
<dbReference type="Pfam" id="PF00772">
    <property type="entry name" value="DnaB"/>
    <property type="match status" value="1"/>
</dbReference>
<dbReference type="GO" id="GO:0006269">
    <property type="term" value="P:DNA replication, synthesis of primer"/>
    <property type="evidence" value="ECO:0007669"/>
    <property type="project" value="UniProtKB-UniRule"/>
</dbReference>
<dbReference type="HAMAP" id="MF_00974">
    <property type="entry name" value="DNA_primase_DnaG"/>
    <property type="match status" value="1"/>
</dbReference>
<dbReference type="Gene3D" id="3.40.1360.10">
    <property type="match status" value="1"/>
</dbReference>
<evidence type="ECO:0000256" key="11">
    <source>
        <dbReference type="ARBA" id="ARBA00023163"/>
    </source>
</evidence>
<keyword evidence="5 12" id="KW-0235">DNA replication</keyword>
<dbReference type="NCBIfam" id="TIGR01391">
    <property type="entry name" value="dnaG"/>
    <property type="match status" value="1"/>
</dbReference>